<dbReference type="GO" id="GO:0043546">
    <property type="term" value="F:molybdopterin cofactor binding"/>
    <property type="evidence" value="ECO:0007669"/>
    <property type="project" value="InterPro"/>
</dbReference>
<gene>
    <name evidence="13" type="ORF">HG543_06040</name>
</gene>
<dbReference type="InterPro" id="IPR009010">
    <property type="entry name" value="Asp_de-COase-like_dom_sf"/>
</dbReference>
<dbReference type="Proteomes" id="UP000518300">
    <property type="component" value="Unassembled WGS sequence"/>
</dbReference>
<keyword evidence="14" id="KW-1185">Reference proteome</keyword>
<dbReference type="Gene3D" id="3.40.50.740">
    <property type="match status" value="1"/>
</dbReference>
<dbReference type="Pfam" id="PF01568">
    <property type="entry name" value="Molydop_binding"/>
    <property type="match status" value="1"/>
</dbReference>
<dbReference type="GO" id="GO:0030151">
    <property type="term" value="F:molybdenum ion binding"/>
    <property type="evidence" value="ECO:0007669"/>
    <property type="project" value="InterPro"/>
</dbReference>
<protein>
    <submittedName>
        <fullName evidence="13">FdhF/YdeP family oxidoreductase</fullName>
    </submittedName>
</protein>
<evidence type="ECO:0000256" key="10">
    <source>
        <dbReference type="SAM" id="MobiDB-lite"/>
    </source>
</evidence>
<dbReference type="InterPro" id="IPR050123">
    <property type="entry name" value="Prok_molybdopt-oxidoreductase"/>
</dbReference>
<proteinExistence type="inferred from homology"/>
<feature type="domain" description="Molybdopterin oxidoreductase" evidence="11">
    <location>
        <begin position="140"/>
        <end position="514"/>
    </location>
</feature>
<keyword evidence="7" id="KW-0560">Oxidoreductase</keyword>
<keyword evidence="8" id="KW-0408">Iron</keyword>
<reference evidence="13 14" key="1">
    <citation type="submission" date="2020-04" db="EMBL/GenBank/DDBJ databases">
        <title>Draft genome of Pyxidicoccus fallax type strain.</title>
        <authorList>
            <person name="Whitworth D.E."/>
        </authorList>
    </citation>
    <scope>NUCLEOTIDE SEQUENCE [LARGE SCALE GENOMIC DNA]</scope>
    <source>
        <strain evidence="13 14">DSM 14698</strain>
    </source>
</reference>
<dbReference type="InterPro" id="IPR041953">
    <property type="entry name" value="YdeP_MopB"/>
</dbReference>
<dbReference type="CDD" id="cd02767">
    <property type="entry name" value="MopB_ydeP"/>
    <property type="match status" value="1"/>
</dbReference>
<evidence type="ECO:0000256" key="7">
    <source>
        <dbReference type="ARBA" id="ARBA00023002"/>
    </source>
</evidence>
<dbReference type="RefSeq" id="WP_169343715.1">
    <property type="nucleotide sequence ID" value="NZ_JABBJJ010000018.1"/>
</dbReference>
<dbReference type="GO" id="GO:0051539">
    <property type="term" value="F:4 iron, 4 sulfur cluster binding"/>
    <property type="evidence" value="ECO:0007669"/>
    <property type="project" value="UniProtKB-KW"/>
</dbReference>
<evidence type="ECO:0000313" key="13">
    <source>
        <dbReference type="EMBL" id="NMO14418.1"/>
    </source>
</evidence>
<dbReference type="GO" id="GO:0008863">
    <property type="term" value="F:formate dehydrogenase (NAD+) activity"/>
    <property type="evidence" value="ECO:0007669"/>
    <property type="project" value="InterPro"/>
</dbReference>
<sequence>MADGHADEQQARDALATVRASVPPSAQPPEEPHPPRVGPPAEVAGGIPAVVSSMKHAWGEMGPVRGTQLLLKVNQQQGFDCPGCAWPDPGHRSVAEFCENGAKAVAEEGTTARVTPDFFRQWSVADLSLQTDHWLGKQGRLTHPMVLREGATHYAPISWDEAFALVAEELNALGSPDDACFYTSGRTSNEAAFLYQLFVRQFGTNNLPDCSNMCHESSGTGLSETIGIGKGTVTLEDFNKADAIFVIGQNPGTNHPRMLSSLQAAARRGCEIVSINPLPETGLNRFKHPQEVLRLIGPGTALNTLFLQVRINGDVALLQGLAKALLELEDARPGTVVARAFIEEKTLGFDAWAAHIRAVRWEDVVEGAGVPREQIVAGAEILARSERTIFCWAMGLTQHRNAVSNIQEIVNLALLRGSVGKPGAGLCPVRGHSNVQGDRTMGIWERPKPEFLDALSREFGFEPPRHHGMDTVDTLRAMHDGRVKVFFALGGNFLSATPDTEFTAEALRRTRLTVHVSTKLNRAHLVHGRRALILPCLGRTERDVQAGGAQFVTVENSMGVVSASRGAVNPASEHLLSEPVIVARLAAAVLGARSKVPWTWLVEDYDRVRDLISRVIPGFQDFNRRVREPGGFYLPNGPREGRFTTKSGKAHFTVHSLPRLELGPGQLLMMTIRTHDQFNTTVYGLDDRYRGIRNGRRVVLLHPGDVKELGLSEGQLVDLTSHFQGETRVARRFRVVPYNIPRRCAATYFPEANVLVPVDSFAEKSRTPASKSVVITVSPSVDTPALTPGAVS</sequence>
<dbReference type="PIRSF" id="PIRSF000144">
    <property type="entry name" value="CbbBc"/>
    <property type="match status" value="1"/>
</dbReference>
<accession>A0A848LFP7</accession>
<evidence type="ECO:0000256" key="1">
    <source>
        <dbReference type="ARBA" id="ARBA00001942"/>
    </source>
</evidence>
<feature type="region of interest" description="Disordered" evidence="10">
    <location>
        <begin position="1"/>
        <end position="44"/>
    </location>
</feature>
<dbReference type="NCBIfam" id="TIGR01701">
    <property type="entry name" value="Fdhalpha-like"/>
    <property type="match status" value="1"/>
</dbReference>
<keyword evidence="6" id="KW-0479">Metal-binding</keyword>
<dbReference type="EMBL" id="JABBJJ010000018">
    <property type="protein sequence ID" value="NMO14418.1"/>
    <property type="molecule type" value="Genomic_DNA"/>
</dbReference>
<dbReference type="AlphaFoldDB" id="A0A848LFP7"/>
<dbReference type="InterPro" id="IPR010046">
    <property type="entry name" value="Mopterin_OxRdtse_a_bac"/>
</dbReference>
<keyword evidence="9" id="KW-0411">Iron-sulfur</keyword>
<comment type="caution">
    <text evidence="13">The sequence shown here is derived from an EMBL/GenBank/DDBJ whole genome shotgun (WGS) entry which is preliminary data.</text>
</comment>
<dbReference type="PANTHER" id="PTHR43105">
    <property type="entry name" value="RESPIRATORY NITRATE REDUCTASE"/>
    <property type="match status" value="1"/>
</dbReference>
<dbReference type="Pfam" id="PF00384">
    <property type="entry name" value="Molybdopterin"/>
    <property type="match status" value="1"/>
</dbReference>
<dbReference type="CDD" id="cd02787">
    <property type="entry name" value="MopB_CT_ydeP"/>
    <property type="match status" value="1"/>
</dbReference>
<dbReference type="PANTHER" id="PTHR43105:SF4">
    <property type="entry name" value="PROTEIN YDEP"/>
    <property type="match status" value="1"/>
</dbReference>
<evidence type="ECO:0000259" key="12">
    <source>
        <dbReference type="Pfam" id="PF01568"/>
    </source>
</evidence>
<keyword evidence="5" id="KW-0500">Molybdenum</keyword>
<evidence type="ECO:0000256" key="3">
    <source>
        <dbReference type="ARBA" id="ARBA00010312"/>
    </source>
</evidence>
<organism evidence="13 14">
    <name type="scientific">Pyxidicoccus fallax</name>
    <dbReference type="NCBI Taxonomy" id="394095"/>
    <lineage>
        <taxon>Bacteria</taxon>
        <taxon>Pseudomonadati</taxon>
        <taxon>Myxococcota</taxon>
        <taxon>Myxococcia</taxon>
        <taxon>Myxococcales</taxon>
        <taxon>Cystobacterineae</taxon>
        <taxon>Myxococcaceae</taxon>
        <taxon>Pyxidicoccus</taxon>
    </lineage>
</organism>
<dbReference type="GO" id="GO:0045333">
    <property type="term" value="P:cellular respiration"/>
    <property type="evidence" value="ECO:0007669"/>
    <property type="project" value="UniProtKB-ARBA"/>
</dbReference>
<feature type="compositionally biased region" description="Basic and acidic residues" evidence="10">
    <location>
        <begin position="1"/>
        <end position="11"/>
    </location>
</feature>
<comment type="similarity">
    <text evidence="3">Belongs to the prokaryotic molybdopterin-containing oxidoreductase family.</text>
</comment>
<evidence type="ECO:0000256" key="2">
    <source>
        <dbReference type="ARBA" id="ARBA00001966"/>
    </source>
</evidence>
<evidence type="ECO:0000256" key="8">
    <source>
        <dbReference type="ARBA" id="ARBA00023004"/>
    </source>
</evidence>
<evidence type="ECO:0000259" key="11">
    <source>
        <dbReference type="Pfam" id="PF00384"/>
    </source>
</evidence>
<evidence type="ECO:0000256" key="6">
    <source>
        <dbReference type="ARBA" id="ARBA00022723"/>
    </source>
</evidence>
<comment type="cofactor">
    <cofactor evidence="1">
        <name>Mo-bis(molybdopterin guanine dinucleotide)</name>
        <dbReference type="ChEBI" id="CHEBI:60539"/>
    </cofactor>
</comment>
<evidence type="ECO:0000256" key="9">
    <source>
        <dbReference type="ARBA" id="ARBA00023014"/>
    </source>
</evidence>
<dbReference type="InterPro" id="IPR006657">
    <property type="entry name" value="MoPterin_dinucl-bd_dom"/>
</dbReference>
<feature type="domain" description="Molybdopterin dinucleotide-binding" evidence="12">
    <location>
        <begin position="667"/>
        <end position="773"/>
    </location>
</feature>
<evidence type="ECO:0000313" key="14">
    <source>
        <dbReference type="Proteomes" id="UP000518300"/>
    </source>
</evidence>
<dbReference type="Gene3D" id="3.40.228.10">
    <property type="entry name" value="Dimethylsulfoxide Reductase, domain 2"/>
    <property type="match status" value="1"/>
</dbReference>
<evidence type="ECO:0000256" key="4">
    <source>
        <dbReference type="ARBA" id="ARBA00022485"/>
    </source>
</evidence>
<comment type="cofactor">
    <cofactor evidence="2">
        <name>[4Fe-4S] cluster</name>
        <dbReference type="ChEBI" id="CHEBI:49883"/>
    </cofactor>
</comment>
<dbReference type="GO" id="GO:0016020">
    <property type="term" value="C:membrane"/>
    <property type="evidence" value="ECO:0007669"/>
    <property type="project" value="TreeGrafter"/>
</dbReference>
<name>A0A848LFP7_9BACT</name>
<dbReference type="InterPro" id="IPR037951">
    <property type="entry name" value="MopB_CT_YdeP"/>
</dbReference>
<evidence type="ECO:0000256" key="5">
    <source>
        <dbReference type="ARBA" id="ARBA00022505"/>
    </source>
</evidence>
<dbReference type="InterPro" id="IPR006656">
    <property type="entry name" value="Mopterin_OxRdtase"/>
</dbReference>
<dbReference type="SUPFAM" id="SSF50692">
    <property type="entry name" value="ADC-like"/>
    <property type="match status" value="1"/>
</dbReference>
<dbReference type="SUPFAM" id="SSF53706">
    <property type="entry name" value="Formate dehydrogenase/DMSO reductase, domains 1-3"/>
    <property type="match status" value="1"/>
</dbReference>
<keyword evidence="4" id="KW-0004">4Fe-4S</keyword>